<evidence type="ECO:0000313" key="1">
    <source>
        <dbReference type="EMBL" id="MDZ7283098.1"/>
    </source>
</evidence>
<keyword evidence="2" id="KW-1185">Reference proteome</keyword>
<name>A0ABU5LT40_9SPHN</name>
<sequence>MIMPTYSIEVADALPVQADAFESPDFDHALAVLIRVAGESLIHESHGGSAISLFRNFDLMDEKGLILYSLSVQGFRSAAMGQLR</sequence>
<comment type="caution">
    <text evidence="1">The sequence shown here is derived from an EMBL/GenBank/DDBJ whole genome shotgun (WGS) entry which is preliminary data.</text>
</comment>
<reference evidence="2" key="1">
    <citation type="submission" date="2023-07" db="EMBL/GenBank/DDBJ databases">
        <title>Whole genome sequence analysis of rice epiphytic Sphingomonas sanguinis OsEp_Plm_15B2.</title>
        <authorList>
            <person name="Sahu K.P."/>
            <person name="Asharani P."/>
            <person name="Reddy B."/>
            <person name="Kumar A."/>
        </authorList>
    </citation>
    <scope>NUCLEOTIDE SEQUENCE [LARGE SCALE GENOMIC DNA]</scope>
    <source>
        <strain evidence="2">OsEp_Plm_15B2</strain>
    </source>
</reference>
<dbReference type="EMBL" id="JAOBTW010000016">
    <property type="protein sequence ID" value="MDZ7283098.1"/>
    <property type="molecule type" value="Genomic_DNA"/>
</dbReference>
<accession>A0ABU5LT40</accession>
<protein>
    <submittedName>
        <fullName evidence="1">Uncharacterized protein</fullName>
    </submittedName>
</protein>
<gene>
    <name evidence="1" type="ORF">N4G62_13805</name>
</gene>
<evidence type="ECO:0000313" key="2">
    <source>
        <dbReference type="Proteomes" id="UP001292182"/>
    </source>
</evidence>
<dbReference type="RefSeq" id="WP_322539874.1">
    <property type="nucleotide sequence ID" value="NZ_JAOBTW010000016.1"/>
</dbReference>
<proteinExistence type="predicted"/>
<organism evidence="1 2">
    <name type="scientific">Sphingomonas sanguinis</name>
    <dbReference type="NCBI Taxonomy" id="33051"/>
    <lineage>
        <taxon>Bacteria</taxon>
        <taxon>Pseudomonadati</taxon>
        <taxon>Pseudomonadota</taxon>
        <taxon>Alphaproteobacteria</taxon>
        <taxon>Sphingomonadales</taxon>
        <taxon>Sphingomonadaceae</taxon>
        <taxon>Sphingomonas</taxon>
    </lineage>
</organism>
<dbReference type="Proteomes" id="UP001292182">
    <property type="component" value="Unassembled WGS sequence"/>
</dbReference>